<organism evidence="1 2">
    <name type="scientific">Wolfiporia cocos (strain MD-104)</name>
    <name type="common">Brown rot fungus</name>
    <dbReference type="NCBI Taxonomy" id="742152"/>
    <lineage>
        <taxon>Eukaryota</taxon>
        <taxon>Fungi</taxon>
        <taxon>Dikarya</taxon>
        <taxon>Basidiomycota</taxon>
        <taxon>Agaricomycotina</taxon>
        <taxon>Agaricomycetes</taxon>
        <taxon>Polyporales</taxon>
        <taxon>Phaeolaceae</taxon>
        <taxon>Wolfiporia</taxon>
    </lineage>
</organism>
<sequence>MSYYTEDGSANISRSEAWDYATIEDEEDYDYTTAVDIPLEEYKWPLWQKPFTGAGEDELPLLDNLNITDNIIGMDNQPQ</sequence>
<evidence type="ECO:0000313" key="2">
    <source>
        <dbReference type="Proteomes" id="UP000218811"/>
    </source>
</evidence>
<proteinExistence type="predicted"/>
<keyword evidence="2" id="KW-1185">Reference proteome</keyword>
<dbReference type="Proteomes" id="UP000218811">
    <property type="component" value="Unassembled WGS sequence"/>
</dbReference>
<evidence type="ECO:0000313" key="1">
    <source>
        <dbReference type="EMBL" id="PCH42461.1"/>
    </source>
</evidence>
<protein>
    <submittedName>
        <fullName evidence="1">Uncharacterized protein</fullName>
    </submittedName>
</protein>
<reference evidence="1 2" key="1">
    <citation type="journal article" date="2012" name="Science">
        <title>The Paleozoic origin of enzymatic lignin decomposition reconstructed from 31 fungal genomes.</title>
        <authorList>
            <person name="Floudas D."/>
            <person name="Binder M."/>
            <person name="Riley R."/>
            <person name="Barry K."/>
            <person name="Blanchette R.A."/>
            <person name="Henrissat B."/>
            <person name="Martinez A.T."/>
            <person name="Otillar R."/>
            <person name="Spatafora J.W."/>
            <person name="Yadav J.S."/>
            <person name="Aerts A."/>
            <person name="Benoit I."/>
            <person name="Boyd A."/>
            <person name="Carlson A."/>
            <person name="Copeland A."/>
            <person name="Coutinho P.M."/>
            <person name="de Vries R.P."/>
            <person name="Ferreira P."/>
            <person name="Findley K."/>
            <person name="Foster B."/>
            <person name="Gaskell J."/>
            <person name="Glotzer D."/>
            <person name="Gorecki P."/>
            <person name="Heitman J."/>
            <person name="Hesse C."/>
            <person name="Hori C."/>
            <person name="Igarashi K."/>
            <person name="Jurgens J.A."/>
            <person name="Kallen N."/>
            <person name="Kersten P."/>
            <person name="Kohler A."/>
            <person name="Kuees U."/>
            <person name="Kumar T.K.A."/>
            <person name="Kuo A."/>
            <person name="LaButti K."/>
            <person name="Larrondo L.F."/>
            <person name="Lindquist E."/>
            <person name="Ling A."/>
            <person name="Lombard V."/>
            <person name="Lucas S."/>
            <person name="Lundell T."/>
            <person name="Martin R."/>
            <person name="McLaughlin D.J."/>
            <person name="Morgenstern I."/>
            <person name="Morin E."/>
            <person name="Murat C."/>
            <person name="Nagy L.G."/>
            <person name="Nolan M."/>
            <person name="Ohm R.A."/>
            <person name="Patyshakuliyeva A."/>
            <person name="Rokas A."/>
            <person name="Ruiz-Duenas F.J."/>
            <person name="Sabat G."/>
            <person name="Salamov A."/>
            <person name="Samejima M."/>
            <person name="Schmutz J."/>
            <person name="Slot J.C."/>
            <person name="St John F."/>
            <person name="Stenlid J."/>
            <person name="Sun H."/>
            <person name="Sun S."/>
            <person name="Syed K."/>
            <person name="Tsang A."/>
            <person name="Wiebenga A."/>
            <person name="Young D."/>
            <person name="Pisabarro A."/>
            <person name="Eastwood D.C."/>
            <person name="Martin F."/>
            <person name="Cullen D."/>
            <person name="Grigoriev I.V."/>
            <person name="Hibbett D.S."/>
        </authorList>
    </citation>
    <scope>NUCLEOTIDE SEQUENCE [LARGE SCALE GENOMIC DNA]</scope>
    <source>
        <strain evidence="1 2">MD-104</strain>
    </source>
</reference>
<dbReference type="AlphaFoldDB" id="A0A2H3JKR5"/>
<name>A0A2H3JKR5_WOLCO</name>
<gene>
    <name evidence="1" type="ORF">WOLCODRAFT_152491</name>
</gene>
<dbReference type="EMBL" id="KB468124">
    <property type="protein sequence ID" value="PCH42461.1"/>
    <property type="molecule type" value="Genomic_DNA"/>
</dbReference>
<accession>A0A2H3JKR5</accession>